<protein>
    <recommendedName>
        <fullName evidence="3">Chitin-binding type-2 domain-containing protein</fullName>
    </recommendedName>
</protein>
<dbReference type="InterPro" id="IPR036508">
    <property type="entry name" value="Chitin-bd_dom_sf"/>
</dbReference>
<sequence length="253" mass="26618">MLVKLKILFHLVAIWSASVESVCIDDTPPYEPTNGAVCTSITTFVFVDSGTIPDDATPFTCAENLVCADEPEICVSASEYQASCATPAAKCNDCSNSAKYACVSENTFAVCVNGEPLTAYKQSCPSNQYCGFDEPSNTTNTWPCTNSTARMACSSDSSNSTTTTTTTTSSTTASSSSSTSRTTTTVSLVAACDGVVGSHPVASDTTCKSYFYCYNDGGVMKRSDFTCPGDYVFNSVTKRCVLPSSFTCAVTTS</sequence>
<feature type="signal peptide" evidence="2">
    <location>
        <begin position="1"/>
        <end position="21"/>
    </location>
</feature>
<dbReference type="InParanoid" id="A0A7R8YQU3"/>
<dbReference type="EMBL" id="LR899010">
    <property type="protein sequence ID" value="CAD7082221.1"/>
    <property type="molecule type" value="Genomic_DNA"/>
</dbReference>
<feature type="chain" id="PRO_5031269424" description="Chitin-binding type-2 domain-containing protein" evidence="2">
    <location>
        <begin position="22"/>
        <end position="253"/>
    </location>
</feature>
<dbReference type="OMA" id="SIRNCNA"/>
<dbReference type="GO" id="GO:0005576">
    <property type="term" value="C:extracellular region"/>
    <property type="evidence" value="ECO:0007669"/>
    <property type="project" value="InterPro"/>
</dbReference>
<feature type="compositionally biased region" description="Low complexity" evidence="1">
    <location>
        <begin position="154"/>
        <end position="179"/>
    </location>
</feature>
<keyword evidence="2" id="KW-0732">Signal</keyword>
<reference evidence="4 5" key="1">
    <citation type="submission" date="2020-11" db="EMBL/GenBank/DDBJ databases">
        <authorList>
            <person name="Wallbank WR R."/>
            <person name="Pardo Diaz C."/>
            <person name="Kozak K."/>
            <person name="Martin S."/>
            <person name="Jiggins C."/>
            <person name="Moest M."/>
            <person name="Warren A I."/>
            <person name="Generalovic N T."/>
            <person name="Byers J.R.P. K."/>
            <person name="Montejo-Kovacevich G."/>
            <person name="Yen C E."/>
        </authorList>
    </citation>
    <scope>NUCLEOTIDE SEQUENCE [LARGE SCALE GENOMIC DNA]</scope>
</reference>
<evidence type="ECO:0000313" key="4">
    <source>
        <dbReference type="EMBL" id="CAD7082221.1"/>
    </source>
</evidence>
<feature type="domain" description="Chitin-binding type-2" evidence="3">
    <location>
        <begin position="189"/>
        <end position="250"/>
    </location>
</feature>
<evidence type="ECO:0000259" key="3">
    <source>
        <dbReference type="PROSITE" id="PS50940"/>
    </source>
</evidence>
<feature type="region of interest" description="Disordered" evidence="1">
    <location>
        <begin position="151"/>
        <end position="179"/>
    </location>
</feature>
<dbReference type="PROSITE" id="PS50940">
    <property type="entry name" value="CHIT_BIND_II"/>
    <property type="match status" value="1"/>
</dbReference>
<gene>
    <name evidence="4" type="ORF">HERILL_LOCUS5274</name>
</gene>
<dbReference type="AlphaFoldDB" id="A0A7R8YQU3"/>
<dbReference type="Proteomes" id="UP000594454">
    <property type="component" value="Chromosome 2"/>
</dbReference>
<dbReference type="Pfam" id="PF01607">
    <property type="entry name" value="CBM_14"/>
    <property type="match status" value="1"/>
</dbReference>
<name>A0A7R8YQU3_HERIL</name>
<evidence type="ECO:0000313" key="5">
    <source>
        <dbReference type="Proteomes" id="UP000594454"/>
    </source>
</evidence>
<dbReference type="SMART" id="SM00494">
    <property type="entry name" value="ChtBD2"/>
    <property type="match status" value="1"/>
</dbReference>
<dbReference type="OrthoDB" id="7987789at2759"/>
<evidence type="ECO:0000256" key="1">
    <source>
        <dbReference type="SAM" id="MobiDB-lite"/>
    </source>
</evidence>
<dbReference type="GO" id="GO:0008061">
    <property type="term" value="F:chitin binding"/>
    <property type="evidence" value="ECO:0007669"/>
    <property type="project" value="InterPro"/>
</dbReference>
<dbReference type="Gene3D" id="2.170.140.10">
    <property type="entry name" value="Chitin binding domain"/>
    <property type="match status" value="1"/>
</dbReference>
<dbReference type="SUPFAM" id="SSF57625">
    <property type="entry name" value="Invertebrate chitin-binding proteins"/>
    <property type="match status" value="1"/>
</dbReference>
<accession>A0A7R8YQU3</accession>
<proteinExistence type="predicted"/>
<dbReference type="InterPro" id="IPR002557">
    <property type="entry name" value="Chitin-bd_dom"/>
</dbReference>
<evidence type="ECO:0000256" key="2">
    <source>
        <dbReference type="SAM" id="SignalP"/>
    </source>
</evidence>
<keyword evidence="5" id="KW-1185">Reference proteome</keyword>
<organism evidence="4 5">
    <name type="scientific">Hermetia illucens</name>
    <name type="common">Black soldier fly</name>
    <dbReference type="NCBI Taxonomy" id="343691"/>
    <lineage>
        <taxon>Eukaryota</taxon>
        <taxon>Metazoa</taxon>
        <taxon>Ecdysozoa</taxon>
        <taxon>Arthropoda</taxon>
        <taxon>Hexapoda</taxon>
        <taxon>Insecta</taxon>
        <taxon>Pterygota</taxon>
        <taxon>Neoptera</taxon>
        <taxon>Endopterygota</taxon>
        <taxon>Diptera</taxon>
        <taxon>Brachycera</taxon>
        <taxon>Stratiomyomorpha</taxon>
        <taxon>Stratiomyidae</taxon>
        <taxon>Hermetiinae</taxon>
        <taxon>Hermetia</taxon>
    </lineage>
</organism>